<reference evidence="1 2" key="1">
    <citation type="journal article" date="2018" name="Front. Microbiol.">
        <title>Genome-Wide Analysis of Corynespora cassiicola Leaf Fall Disease Putative Effectors.</title>
        <authorList>
            <person name="Lopez D."/>
            <person name="Ribeiro S."/>
            <person name="Label P."/>
            <person name="Fumanal B."/>
            <person name="Venisse J.S."/>
            <person name="Kohler A."/>
            <person name="de Oliveira R.R."/>
            <person name="Labutti K."/>
            <person name="Lipzen A."/>
            <person name="Lail K."/>
            <person name="Bauer D."/>
            <person name="Ohm R.A."/>
            <person name="Barry K.W."/>
            <person name="Spatafora J."/>
            <person name="Grigoriev I.V."/>
            <person name="Martin F.M."/>
            <person name="Pujade-Renaud V."/>
        </authorList>
    </citation>
    <scope>NUCLEOTIDE SEQUENCE [LARGE SCALE GENOMIC DNA]</scope>
    <source>
        <strain evidence="1 2">Philippines</strain>
    </source>
</reference>
<protein>
    <submittedName>
        <fullName evidence="1">Uncharacterized protein</fullName>
    </submittedName>
</protein>
<sequence>MGQRQFAVKHLTIFQTLKKVSRRKSWKGRLGRHALVLVLPPRHTRYLAVEAGRQLGRVARWPGQGGGACTMGRRGIMEQLSMLSMEPTSCWRHWKWKGAGGRKHMDDAQAERLDVPRADQVANVGGQKRAPCPFSATTWRRRASAMQRTLGRKQAKLPANESWAPPFLDVLNLRRADDGHSRGDRILTIA</sequence>
<dbReference type="AlphaFoldDB" id="A0A2T2NFW8"/>
<gene>
    <name evidence="1" type="ORF">BS50DRAFT_70689</name>
</gene>
<proteinExistence type="predicted"/>
<evidence type="ECO:0000313" key="2">
    <source>
        <dbReference type="Proteomes" id="UP000240883"/>
    </source>
</evidence>
<evidence type="ECO:0000313" key="1">
    <source>
        <dbReference type="EMBL" id="PSN64333.1"/>
    </source>
</evidence>
<organism evidence="1 2">
    <name type="scientific">Corynespora cassiicola Philippines</name>
    <dbReference type="NCBI Taxonomy" id="1448308"/>
    <lineage>
        <taxon>Eukaryota</taxon>
        <taxon>Fungi</taxon>
        <taxon>Dikarya</taxon>
        <taxon>Ascomycota</taxon>
        <taxon>Pezizomycotina</taxon>
        <taxon>Dothideomycetes</taxon>
        <taxon>Pleosporomycetidae</taxon>
        <taxon>Pleosporales</taxon>
        <taxon>Corynesporascaceae</taxon>
        <taxon>Corynespora</taxon>
    </lineage>
</organism>
<keyword evidence="2" id="KW-1185">Reference proteome</keyword>
<accession>A0A2T2NFW8</accession>
<name>A0A2T2NFW8_CORCC</name>
<dbReference type="EMBL" id="KZ678138">
    <property type="protein sequence ID" value="PSN64333.1"/>
    <property type="molecule type" value="Genomic_DNA"/>
</dbReference>
<dbReference type="Proteomes" id="UP000240883">
    <property type="component" value="Unassembled WGS sequence"/>
</dbReference>